<sequence>MLVIPEGLRASHLRYFGASTADWMAGLPSLAQRCLRRWDLRLDGTPAHGAVALVVPVRRADGTGAVLKLQPVDEETAGEPIALRAWGGRAAVRLLEHDPGTGSMLLERLDPGRTLGSVEDVRAALRTLGEILARLHAVAAPPGLRSLAGLASYLLERASRAVPLLPDPADRALARSCAAALREVLPEPGDRLLHWDLHYDNVLATPDGAGWVAIDPKPLGGDPGFELLAALHNRFDAADVAYRFDLMTEVLGLDRRRAACWTLARVLQNLVWAAEEGAENWSAHPDRVIAEALLARY</sequence>
<dbReference type="SUPFAM" id="SSF56112">
    <property type="entry name" value="Protein kinase-like (PK-like)"/>
    <property type="match status" value="1"/>
</dbReference>
<accession>A0A919N5F1</accession>
<dbReference type="AlphaFoldDB" id="A0A919N5F1"/>
<gene>
    <name evidence="1" type="ORF">Asi03nite_22510</name>
</gene>
<reference evidence="1" key="1">
    <citation type="submission" date="2021-01" db="EMBL/GenBank/DDBJ databases">
        <title>Whole genome shotgun sequence of Actinoplanes siamensis NBRC 109076.</title>
        <authorList>
            <person name="Komaki H."/>
            <person name="Tamura T."/>
        </authorList>
    </citation>
    <scope>NUCLEOTIDE SEQUENCE</scope>
    <source>
        <strain evidence="1">NBRC 109076</strain>
    </source>
</reference>
<dbReference type="Gene3D" id="3.90.1200.10">
    <property type="match status" value="1"/>
</dbReference>
<proteinExistence type="predicted"/>
<name>A0A919N5F1_9ACTN</name>
<protein>
    <submittedName>
        <fullName evidence="1">Hydroxyurea phosphotransferase</fullName>
    </submittedName>
</protein>
<dbReference type="InterPro" id="IPR006748">
    <property type="entry name" value="NH2Glyco/OHUrea_AB-resist_kin"/>
</dbReference>
<organism evidence="1 2">
    <name type="scientific">Actinoplanes siamensis</name>
    <dbReference type="NCBI Taxonomy" id="1223317"/>
    <lineage>
        <taxon>Bacteria</taxon>
        <taxon>Bacillati</taxon>
        <taxon>Actinomycetota</taxon>
        <taxon>Actinomycetes</taxon>
        <taxon>Micromonosporales</taxon>
        <taxon>Micromonosporaceae</taxon>
        <taxon>Actinoplanes</taxon>
    </lineage>
</organism>
<evidence type="ECO:0000313" key="2">
    <source>
        <dbReference type="Proteomes" id="UP000629619"/>
    </source>
</evidence>
<evidence type="ECO:0000313" key="1">
    <source>
        <dbReference type="EMBL" id="GIF04713.1"/>
    </source>
</evidence>
<dbReference type="RefSeq" id="WP_203678663.1">
    <property type="nucleotide sequence ID" value="NZ_BOMW01000020.1"/>
</dbReference>
<dbReference type="Proteomes" id="UP000629619">
    <property type="component" value="Unassembled WGS sequence"/>
</dbReference>
<keyword evidence="2" id="KW-1185">Reference proteome</keyword>
<comment type="caution">
    <text evidence="1">The sequence shown here is derived from an EMBL/GenBank/DDBJ whole genome shotgun (WGS) entry which is preliminary data.</text>
</comment>
<dbReference type="InterPro" id="IPR011009">
    <property type="entry name" value="Kinase-like_dom_sf"/>
</dbReference>
<dbReference type="GO" id="GO:0019748">
    <property type="term" value="P:secondary metabolic process"/>
    <property type="evidence" value="ECO:0007669"/>
    <property type="project" value="InterPro"/>
</dbReference>
<dbReference type="GO" id="GO:0016773">
    <property type="term" value="F:phosphotransferase activity, alcohol group as acceptor"/>
    <property type="evidence" value="ECO:0007669"/>
    <property type="project" value="InterPro"/>
</dbReference>
<dbReference type="EMBL" id="BOMW01000020">
    <property type="protein sequence ID" value="GIF04713.1"/>
    <property type="molecule type" value="Genomic_DNA"/>
</dbReference>
<dbReference type="Pfam" id="PF04655">
    <property type="entry name" value="APH_6_hur"/>
    <property type="match status" value="1"/>
</dbReference>